<dbReference type="InterPro" id="IPR012340">
    <property type="entry name" value="NA-bd_OB-fold"/>
</dbReference>
<evidence type="ECO:0000256" key="4">
    <source>
        <dbReference type="ARBA" id="ARBA00022840"/>
    </source>
</evidence>
<protein>
    <submittedName>
        <fullName evidence="6">ABC transporter ATP-binding protein</fullName>
    </submittedName>
</protein>
<gene>
    <name evidence="6" type="ORF">COB13_04065</name>
</gene>
<reference evidence="6" key="2">
    <citation type="journal article" date="2018" name="ISME J.">
        <title>A dynamic microbial community with high functional redundancy inhabits the cold, oxic subseafloor aquifer.</title>
        <authorList>
            <person name="Tully B.J."/>
            <person name="Wheat C.G."/>
            <person name="Glazer B.T."/>
            <person name="Huber J.A."/>
        </authorList>
    </citation>
    <scope>NUCLEOTIDE SEQUENCE</scope>
    <source>
        <strain evidence="6">NORP83</strain>
    </source>
</reference>
<sequence length="368" mass="40364">MPEIIFKDLVKQYGYVTVLEDLDLKVSDGEFLVLLGPSGCGKTTLLNMLAGLVEVTAGEITIGGKDVTDLDPKDRGLAMVFQSYALYPTKTVEGNLKFGLAAQKLPKDEVTKRVNWAADLLQIQPLMKRKPAELSGGQRQRVAIGRALVKNVEVFLFDEPLSNLDAKLRTEMRLEIKKLHNELKKTIVYVTHDQVEAMTMATSIAIMDQGVIQQFGSPDDVYDNPENLFVAKFIGAPPMNIIAATIAKTGDKIFAAHAASGVSMDLSAYEFTSEPADGDKVYVGMRPEHFVIGDDISGKEAAQFELPVLYAEKPGSDGSAYLDSGDEQIAVRVETAMVKVLQQPDARLKIAFPDDRFSVFDASTERRI</sequence>
<dbReference type="PANTHER" id="PTHR43875">
    <property type="entry name" value="MALTODEXTRIN IMPORT ATP-BINDING PROTEIN MSMX"/>
    <property type="match status" value="1"/>
</dbReference>
<name>A0A2A4Z890_9PROT</name>
<comment type="caution">
    <text evidence="6">The sequence shown here is derived from an EMBL/GenBank/DDBJ whole genome shotgun (WGS) entry which is preliminary data.</text>
</comment>
<evidence type="ECO:0000256" key="3">
    <source>
        <dbReference type="ARBA" id="ARBA00022741"/>
    </source>
</evidence>
<feature type="domain" description="ABC transporter" evidence="5">
    <location>
        <begin position="4"/>
        <end position="234"/>
    </location>
</feature>
<dbReference type="SUPFAM" id="SSF52540">
    <property type="entry name" value="P-loop containing nucleoside triphosphate hydrolases"/>
    <property type="match status" value="1"/>
</dbReference>
<dbReference type="Pfam" id="PF00005">
    <property type="entry name" value="ABC_tran"/>
    <property type="match status" value="1"/>
</dbReference>
<dbReference type="InterPro" id="IPR047641">
    <property type="entry name" value="ABC_transpr_MalK/UgpC-like"/>
</dbReference>
<dbReference type="InterPro" id="IPR008995">
    <property type="entry name" value="Mo/tungstate-bd_C_term_dom"/>
</dbReference>
<evidence type="ECO:0000256" key="1">
    <source>
        <dbReference type="ARBA" id="ARBA00005417"/>
    </source>
</evidence>
<dbReference type="InterPro" id="IPR040582">
    <property type="entry name" value="OB_MalK-like"/>
</dbReference>
<keyword evidence="3" id="KW-0547">Nucleotide-binding</keyword>
<dbReference type="Gene3D" id="2.40.50.140">
    <property type="entry name" value="Nucleic acid-binding proteins"/>
    <property type="match status" value="1"/>
</dbReference>
<dbReference type="Pfam" id="PF17912">
    <property type="entry name" value="OB_MalK"/>
    <property type="match status" value="1"/>
</dbReference>
<organism evidence="6">
    <name type="scientific">OCS116 cluster bacterium</name>
    <dbReference type="NCBI Taxonomy" id="2030921"/>
    <lineage>
        <taxon>Bacteria</taxon>
        <taxon>Pseudomonadati</taxon>
        <taxon>Pseudomonadota</taxon>
        <taxon>Alphaproteobacteria</taxon>
        <taxon>OCS116 cluster</taxon>
    </lineage>
</organism>
<dbReference type="GO" id="GO:0140359">
    <property type="term" value="F:ABC-type transporter activity"/>
    <property type="evidence" value="ECO:0007669"/>
    <property type="project" value="InterPro"/>
</dbReference>
<dbReference type="GO" id="GO:0055052">
    <property type="term" value="C:ATP-binding cassette (ABC) transporter complex, substrate-binding subunit-containing"/>
    <property type="evidence" value="ECO:0007669"/>
    <property type="project" value="TreeGrafter"/>
</dbReference>
<dbReference type="FunFam" id="3.40.50.300:FF:000042">
    <property type="entry name" value="Maltose/maltodextrin ABC transporter, ATP-binding protein"/>
    <property type="match status" value="1"/>
</dbReference>
<dbReference type="CDD" id="cd03301">
    <property type="entry name" value="ABC_MalK_N"/>
    <property type="match status" value="1"/>
</dbReference>
<dbReference type="PROSITE" id="PS50893">
    <property type="entry name" value="ABC_TRANSPORTER_2"/>
    <property type="match status" value="1"/>
</dbReference>
<comment type="similarity">
    <text evidence="1">Belongs to the ABC transporter superfamily.</text>
</comment>
<dbReference type="InterPro" id="IPR017871">
    <property type="entry name" value="ABC_transporter-like_CS"/>
</dbReference>
<dbReference type="GO" id="GO:0005524">
    <property type="term" value="F:ATP binding"/>
    <property type="evidence" value="ECO:0007669"/>
    <property type="project" value="UniProtKB-KW"/>
</dbReference>
<evidence type="ECO:0000259" key="5">
    <source>
        <dbReference type="PROSITE" id="PS50893"/>
    </source>
</evidence>
<dbReference type="PANTHER" id="PTHR43875:SF14">
    <property type="entry name" value="ABC TRANSPORTER ATP-BINDING PROTEIN"/>
    <property type="match status" value="1"/>
</dbReference>
<dbReference type="InterPro" id="IPR027417">
    <property type="entry name" value="P-loop_NTPase"/>
</dbReference>
<reference key="1">
    <citation type="submission" date="2017-08" db="EMBL/GenBank/DDBJ databases">
        <title>A dynamic microbial community with high functional redundancy inhabits the cold, oxic subseafloor aquifer.</title>
        <authorList>
            <person name="Tully B.J."/>
            <person name="Wheat C.G."/>
            <person name="Glazer B.T."/>
            <person name="Huber J.A."/>
        </authorList>
    </citation>
    <scope>NUCLEOTIDE SEQUENCE [LARGE SCALE GENOMIC DNA]</scope>
</reference>
<keyword evidence="4 6" id="KW-0067">ATP-binding</keyword>
<dbReference type="Gene3D" id="2.40.50.100">
    <property type="match status" value="1"/>
</dbReference>
<keyword evidence="2" id="KW-0813">Transport</keyword>
<dbReference type="GO" id="GO:0008643">
    <property type="term" value="P:carbohydrate transport"/>
    <property type="evidence" value="ECO:0007669"/>
    <property type="project" value="InterPro"/>
</dbReference>
<dbReference type="Gene3D" id="3.40.50.300">
    <property type="entry name" value="P-loop containing nucleotide triphosphate hydrolases"/>
    <property type="match status" value="1"/>
</dbReference>
<dbReference type="InterPro" id="IPR015855">
    <property type="entry name" value="ABC_transpr_MalK-like"/>
</dbReference>
<dbReference type="SUPFAM" id="SSF50331">
    <property type="entry name" value="MOP-like"/>
    <property type="match status" value="1"/>
</dbReference>
<dbReference type="AlphaFoldDB" id="A0A2A4Z890"/>
<dbReference type="PROSITE" id="PS00211">
    <property type="entry name" value="ABC_TRANSPORTER_1"/>
    <property type="match status" value="1"/>
</dbReference>
<proteinExistence type="inferred from homology"/>
<dbReference type="EMBL" id="NVUS01000003">
    <property type="protein sequence ID" value="PCJ03121.1"/>
    <property type="molecule type" value="Genomic_DNA"/>
</dbReference>
<dbReference type="InterPro" id="IPR003439">
    <property type="entry name" value="ABC_transporter-like_ATP-bd"/>
</dbReference>
<accession>A0A2A4Z890</accession>
<dbReference type="InterPro" id="IPR003593">
    <property type="entry name" value="AAA+_ATPase"/>
</dbReference>
<evidence type="ECO:0000256" key="2">
    <source>
        <dbReference type="ARBA" id="ARBA00022448"/>
    </source>
</evidence>
<evidence type="ECO:0000313" key="6">
    <source>
        <dbReference type="EMBL" id="PCJ03121.1"/>
    </source>
</evidence>
<dbReference type="GO" id="GO:0016887">
    <property type="term" value="F:ATP hydrolysis activity"/>
    <property type="evidence" value="ECO:0007669"/>
    <property type="project" value="InterPro"/>
</dbReference>
<dbReference type="SMART" id="SM00382">
    <property type="entry name" value="AAA"/>
    <property type="match status" value="1"/>
</dbReference>